<comment type="caution">
    <text evidence="8">The sequence shown here is derived from an EMBL/GenBank/DDBJ whole genome shotgun (WGS) entry which is preliminary data.</text>
</comment>
<dbReference type="Proteomes" id="UP000678228">
    <property type="component" value="Unassembled WGS sequence"/>
</dbReference>
<dbReference type="PANTHER" id="PTHR30385:SF6">
    <property type="entry name" value="RNA POLYMERASE SIGMA FACTOR SIGI"/>
    <property type="match status" value="1"/>
</dbReference>
<dbReference type="InterPro" id="IPR014244">
    <property type="entry name" value="RNA_pol_sigma-I"/>
</dbReference>
<organism evidence="8 9">
    <name type="scientific">Halalkalibacter suaedae</name>
    <dbReference type="NCBI Taxonomy" id="2822140"/>
    <lineage>
        <taxon>Bacteria</taxon>
        <taxon>Bacillati</taxon>
        <taxon>Bacillota</taxon>
        <taxon>Bacilli</taxon>
        <taxon>Bacillales</taxon>
        <taxon>Bacillaceae</taxon>
        <taxon>Halalkalibacter</taxon>
    </lineage>
</organism>
<dbReference type="SUPFAM" id="SSF88946">
    <property type="entry name" value="Sigma2 domain of RNA polymerase sigma factors"/>
    <property type="match status" value="1"/>
</dbReference>
<feature type="short sequence motif" description="Polymerase core binding" evidence="6">
    <location>
        <begin position="49"/>
        <end position="62"/>
    </location>
</feature>
<evidence type="ECO:0000256" key="6">
    <source>
        <dbReference type="HAMAP-Rule" id="MF_02064"/>
    </source>
</evidence>
<dbReference type="NCBIfam" id="TIGR02895">
    <property type="entry name" value="spore_sigI"/>
    <property type="match status" value="1"/>
</dbReference>
<evidence type="ECO:0000256" key="2">
    <source>
        <dbReference type="ARBA" id="ARBA00023015"/>
    </source>
</evidence>
<dbReference type="InterPro" id="IPR007627">
    <property type="entry name" value="RNA_pol_sigma70_r2"/>
</dbReference>
<keyword evidence="9" id="KW-1185">Reference proteome</keyword>
<evidence type="ECO:0000256" key="4">
    <source>
        <dbReference type="ARBA" id="ARBA00023125"/>
    </source>
</evidence>
<comment type="subcellular location">
    <subcellularLocation>
        <location evidence="6">Cytoplasm</location>
    </subcellularLocation>
</comment>
<accession>A0A941ATY9</accession>
<dbReference type="GO" id="GO:0016987">
    <property type="term" value="F:sigma factor activity"/>
    <property type="evidence" value="ECO:0007669"/>
    <property type="project" value="UniProtKB-UniRule"/>
</dbReference>
<dbReference type="PIRSF" id="PIRSF038953">
    <property type="entry name" value="SigI"/>
    <property type="match status" value="1"/>
</dbReference>
<dbReference type="GO" id="GO:0003677">
    <property type="term" value="F:DNA binding"/>
    <property type="evidence" value="ECO:0007669"/>
    <property type="project" value="UniProtKB-UniRule"/>
</dbReference>
<dbReference type="HAMAP" id="MF_02064">
    <property type="entry name" value="Sigma70_SigI"/>
    <property type="match status" value="1"/>
</dbReference>
<evidence type="ECO:0000259" key="7">
    <source>
        <dbReference type="Pfam" id="PF04542"/>
    </source>
</evidence>
<name>A0A941ATY9_9BACI</name>
<keyword evidence="5 6" id="KW-0804">Transcription</keyword>
<dbReference type="PANTHER" id="PTHR30385">
    <property type="entry name" value="SIGMA FACTOR F FLAGELLAR"/>
    <property type="match status" value="1"/>
</dbReference>
<dbReference type="GO" id="GO:0005737">
    <property type="term" value="C:cytoplasm"/>
    <property type="evidence" value="ECO:0007669"/>
    <property type="project" value="UniProtKB-SubCell"/>
</dbReference>
<dbReference type="Gene3D" id="1.10.1740.10">
    <property type="match status" value="1"/>
</dbReference>
<dbReference type="Pfam" id="PF04542">
    <property type="entry name" value="Sigma70_r2"/>
    <property type="match status" value="1"/>
</dbReference>
<evidence type="ECO:0000313" key="9">
    <source>
        <dbReference type="Proteomes" id="UP000678228"/>
    </source>
</evidence>
<dbReference type="GO" id="GO:0006352">
    <property type="term" value="P:DNA-templated transcription initiation"/>
    <property type="evidence" value="ECO:0007669"/>
    <property type="project" value="UniProtKB-UniRule"/>
</dbReference>
<dbReference type="AlphaFoldDB" id="A0A941ATY9"/>
<keyword evidence="4 6" id="KW-0238">DNA-binding</keyword>
<reference evidence="8" key="1">
    <citation type="submission" date="2021-03" db="EMBL/GenBank/DDBJ databases">
        <title>Bacillus suaedae sp. nov., isolated from Suaeda aralocaspica.</title>
        <authorList>
            <person name="Lei R.F.R."/>
        </authorList>
    </citation>
    <scope>NUCLEOTIDE SEQUENCE</scope>
    <source>
        <strain evidence="8">YZJH907-2</strain>
    </source>
</reference>
<gene>
    <name evidence="6 8" type="primary">sigI</name>
    <name evidence="8" type="ORF">J7W16_18180</name>
</gene>
<comment type="similarity">
    <text evidence="6">Belongs to the sigma-70 factor family. SigI subfamily.</text>
</comment>
<evidence type="ECO:0000256" key="3">
    <source>
        <dbReference type="ARBA" id="ARBA00023082"/>
    </source>
</evidence>
<evidence type="ECO:0000256" key="5">
    <source>
        <dbReference type="ARBA" id="ARBA00023163"/>
    </source>
</evidence>
<evidence type="ECO:0000313" key="8">
    <source>
        <dbReference type="EMBL" id="MBP3953054.1"/>
    </source>
</evidence>
<evidence type="ECO:0000256" key="1">
    <source>
        <dbReference type="ARBA" id="ARBA00022490"/>
    </source>
</evidence>
<dbReference type="InterPro" id="IPR013325">
    <property type="entry name" value="RNA_pol_sigma_r2"/>
</dbReference>
<dbReference type="RefSeq" id="WP_210598911.1">
    <property type="nucleotide sequence ID" value="NZ_JAGKSQ010000009.1"/>
</dbReference>
<keyword evidence="6" id="KW-0346">Stress response</keyword>
<comment type="activity regulation">
    <text evidence="6">Negatively regulated by the anti-sigma-I factor RsgI.</text>
</comment>
<sequence length="240" mass="28268">MKDLILKNALCKIKDGDDLERERVIRHYQPYIQNVVSHICKRYINWSSDEASIGLIAFNRALDTFDSEKGRTFLNYAFLLIQRDLIDYFRKENQHYQLSAMSSSEEDRREYKDQSKASLEIFKQSKQASSLVEEILELDEILRKFRISFEELENHCPKHSDTRLGLLEMANAFIESQELVDELFKKCLLPIKEFTRKTGYRPKNIERHRKYLITIIVIKLNPEWTHLSTFIAGGTGSVKK</sequence>
<comment type="subunit">
    <text evidence="6">Interacts with RsgI.</text>
</comment>
<proteinExistence type="inferred from homology"/>
<dbReference type="EMBL" id="JAGKSQ010000009">
    <property type="protein sequence ID" value="MBP3953054.1"/>
    <property type="molecule type" value="Genomic_DNA"/>
</dbReference>
<keyword evidence="3 6" id="KW-0731">Sigma factor</keyword>
<keyword evidence="1 6" id="KW-0963">Cytoplasm</keyword>
<feature type="domain" description="RNA polymerase sigma-70 region 2" evidence="7">
    <location>
        <begin position="25"/>
        <end position="93"/>
    </location>
</feature>
<comment type="function">
    <text evidence="6">Sigma factors are initiation factors that promote the attachment of RNA polymerase to specific initiation sites and are then released.</text>
</comment>
<keyword evidence="2 6" id="KW-0805">Transcription regulation</keyword>
<feature type="DNA-binding region" description="H-T-H motif" evidence="6">
    <location>
        <begin position="191"/>
        <end position="210"/>
    </location>
</feature>
<protein>
    <recommendedName>
        <fullName evidence="6">RNA polymerase sigma factor SigI</fullName>
    </recommendedName>
</protein>